<reference evidence="6" key="2">
    <citation type="journal article" date="2021" name="PeerJ">
        <title>Extensive microbial diversity within the chicken gut microbiome revealed by metagenomics and culture.</title>
        <authorList>
            <person name="Gilroy R."/>
            <person name="Ravi A."/>
            <person name="Getino M."/>
            <person name="Pursley I."/>
            <person name="Horton D.L."/>
            <person name="Alikhan N.F."/>
            <person name="Baker D."/>
            <person name="Gharbi K."/>
            <person name="Hall N."/>
            <person name="Watson M."/>
            <person name="Adriaenssens E.M."/>
            <person name="Foster-Nyarko E."/>
            <person name="Jarju S."/>
            <person name="Secka A."/>
            <person name="Antonio M."/>
            <person name="Oren A."/>
            <person name="Chaudhuri R.R."/>
            <person name="La Ragione R."/>
            <person name="Hildebrand F."/>
            <person name="Pallen M.J."/>
        </authorList>
    </citation>
    <scope>NUCLEOTIDE SEQUENCE</scope>
    <source>
        <strain evidence="6">G3-3990</strain>
    </source>
</reference>
<dbReference type="InterPro" id="IPR051453">
    <property type="entry name" value="MBL_Glyoxalase_II"/>
</dbReference>
<evidence type="ECO:0000256" key="4">
    <source>
        <dbReference type="ARBA" id="ARBA00022833"/>
    </source>
</evidence>
<accession>A0A9D9HRC9</accession>
<evidence type="ECO:0000313" key="6">
    <source>
        <dbReference type="EMBL" id="MBO8458879.1"/>
    </source>
</evidence>
<keyword evidence="3" id="KW-0378">Hydrolase</keyword>
<keyword evidence="4" id="KW-0862">Zinc</keyword>
<dbReference type="Proteomes" id="UP000823641">
    <property type="component" value="Unassembled WGS sequence"/>
</dbReference>
<comment type="cofactor">
    <cofactor evidence="1">
        <name>Zn(2+)</name>
        <dbReference type="ChEBI" id="CHEBI:29105"/>
    </cofactor>
</comment>
<sequence>MNIHVLTFNPFQENTYIIYDEQTKAAAIIDAGCMFEKEQQQLENFIETNGLKVTYLLNTHLHLDHQFGNHFVASKYGVLPLASKEDEPLVNSLAEQVALFGLSRFKMESQQLGGYLEDGQILSLCGTVCHVIATPGHSPGGLCFYFPEEKVLFSGDTLFAGGIGRTDVLRGDFRQLLKSIHQRLMVLPDDVVVYCGHGPHTTIGHERIHNLYLN</sequence>
<protein>
    <submittedName>
        <fullName evidence="6">MBL fold metallo-hydrolase</fullName>
    </submittedName>
</protein>
<dbReference type="SMART" id="SM00849">
    <property type="entry name" value="Lactamase_B"/>
    <property type="match status" value="1"/>
</dbReference>
<gene>
    <name evidence="6" type="ORF">IAA73_00875</name>
</gene>
<dbReference type="PANTHER" id="PTHR46233:SF3">
    <property type="entry name" value="HYDROXYACYLGLUTATHIONE HYDROLASE GLOC"/>
    <property type="match status" value="1"/>
</dbReference>
<organism evidence="6 7">
    <name type="scientific">Candidatus Gallipaludibacter merdavium</name>
    <dbReference type="NCBI Taxonomy" id="2840839"/>
    <lineage>
        <taxon>Bacteria</taxon>
        <taxon>Pseudomonadati</taxon>
        <taxon>Bacteroidota</taxon>
        <taxon>Bacteroidia</taxon>
        <taxon>Bacteroidales</taxon>
        <taxon>Candidatus Gallipaludibacter</taxon>
    </lineage>
</organism>
<evidence type="ECO:0000256" key="3">
    <source>
        <dbReference type="ARBA" id="ARBA00022801"/>
    </source>
</evidence>
<reference evidence="6" key="1">
    <citation type="submission" date="2020-10" db="EMBL/GenBank/DDBJ databases">
        <authorList>
            <person name="Gilroy R."/>
        </authorList>
    </citation>
    <scope>NUCLEOTIDE SEQUENCE</scope>
    <source>
        <strain evidence="6">G3-3990</strain>
    </source>
</reference>
<evidence type="ECO:0000256" key="1">
    <source>
        <dbReference type="ARBA" id="ARBA00001947"/>
    </source>
</evidence>
<dbReference type="Pfam" id="PF00753">
    <property type="entry name" value="Lactamase_B"/>
    <property type="match status" value="1"/>
</dbReference>
<feature type="domain" description="Metallo-beta-lactamase" evidence="5">
    <location>
        <begin position="12"/>
        <end position="197"/>
    </location>
</feature>
<keyword evidence="2" id="KW-0479">Metal-binding</keyword>
<dbReference type="EMBL" id="JADIMG010000004">
    <property type="protein sequence ID" value="MBO8458879.1"/>
    <property type="molecule type" value="Genomic_DNA"/>
</dbReference>
<evidence type="ECO:0000256" key="2">
    <source>
        <dbReference type="ARBA" id="ARBA00022723"/>
    </source>
</evidence>
<dbReference type="SUPFAM" id="SSF56281">
    <property type="entry name" value="Metallo-hydrolase/oxidoreductase"/>
    <property type="match status" value="1"/>
</dbReference>
<dbReference type="InterPro" id="IPR036866">
    <property type="entry name" value="RibonucZ/Hydroxyglut_hydro"/>
</dbReference>
<dbReference type="CDD" id="cd06262">
    <property type="entry name" value="metallo-hydrolase-like_MBL-fold"/>
    <property type="match status" value="1"/>
</dbReference>
<dbReference type="PANTHER" id="PTHR46233">
    <property type="entry name" value="HYDROXYACYLGLUTATHIONE HYDROLASE GLOC"/>
    <property type="match status" value="1"/>
</dbReference>
<dbReference type="InterPro" id="IPR001279">
    <property type="entry name" value="Metallo-B-lactamas"/>
</dbReference>
<dbReference type="GO" id="GO:0016787">
    <property type="term" value="F:hydrolase activity"/>
    <property type="evidence" value="ECO:0007669"/>
    <property type="project" value="UniProtKB-KW"/>
</dbReference>
<evidence type="ECO:0000313" key="7">
    <source>
        <dbReference type="Proteomes" id="UP000823641"/>
    </source>
</evidence>
<comment type="caution">
    <text evidence="6">The sequence shown here is derived from an EMBL/GenBank/DDBJ whole genome shotgun (WGS) entry which is preliminary data.</text>
</comment>
<dbReference type="AlphaFoldDB" id="A0A9D9HRC9"/>
<evidence type="ECO:0000259" key="5">
    <source>
        <dbReference type="SMART" id="SM00849"/>
    </source>
</evidence>
<proteinExistence type="predicted"/>
<name>A0A9D9HRC9_9BACT</name>
<dbReference type="GO" id="GO:0046872">
    <property type="term" value="F:metal ion binding"/>
    <property type="evidence" value="ECO:0007669"/>
    <property type="project" value="UniProtKB-KW"/>
</dbReference>
<dbReference type="Gene3D" id="3.60.15.10">
    <property type="entry name" value="Ribonuclease Z/Hydroxyacylglutathione hydrolase-like"/>
    <property type="match status" value="1"/>
</dbReference>